<accession>A0A5J9VS27</accession>
<name>A0A5J9VS27_9POAL</name>
<dbReference type="Proteomes" id="UP000324897">
    <property type="component" value="Chromosome 4"/>
</dbReference>
<feature type="compositionally biased region" description="Basic and acidic residues" evidence="1">
    <location>
        <begin position="22"/>
        <end position="33"/>
    </location>
</feature>
<evidence type="ECO:0000256" key="1">
    <source>
        <dbReference type="SAM" id="MobiDB-lite"/>
    </source>
</evidence>
<feature type="non-terminal residue" evidence="2">
    <location>
        <position position="1"/>
    </location>
</feature>
<dbReference type="Gramene" id="TVU38356">
    <property type="protein sequence ID" value="TVU38356"/>
    <property type="gene ID" value="EJB05_11719"/>
</dbReference>
<keyword evidence="3" id="KW-1185">Reference proteome</keyword>
<feature type="region of interest" description="Disordered" evidence="1">
    <location>
        <begin position="1"/>
        <end position="54"/>
    </location>
</feature>
<feature type="compositionally biased region" description="Polar residues" evidence="1">
    <location>
        <begin position="8"/>
        <end position="20"/>
    </location>
</feature>
<evidence type="ECO:0000313" key="3">
    <source>
        <dbReference type="Proteomes" id="UP000324897"/>
    </source>
</evidence>
<reference evidence="2 3" key="1">
    <citation type="journal article" date="2019" name="Sci. Rep.">
        <title>A high-quality genome of Eragrostis curvula grass provides insights into Poaceae evolution and supports new strategies to enhance forage quality.</title>
        <authorList>
            <person name="Carballo J."/>
            <person name="Santos B.A.C.M."/>
            <person name="Zappacosta D."/>
            <person name="Garbus I."/>
            <person name="Selva J.P."/>
            <person name="Gallo C.A."/>
            <person name="Diaz A."/>
            <person name="Albertini E."/>
            <person name="Caccamo M."/>
            <person name="Echenique V."/>
        </authorList>
    </citation>
    <scope>NUCLEOTIDE SEQUENCE [LARGE SCALE GENOMIC DNA]</scope>
    <source>
        <strain evidence="3">cv. Victoria</strain>
        <tissue evidence="2">Leaf</tissue>
    </source>
</reference>
<gene>
    <name evidence="2" type="ORF">EJB05_11719</name>
</gene>
<evidence type="ECO:0000313" key="2">
    <source>
        <dbReference type="EMBL" id="TVU38356.1"/>
    </source>
</evidence>
<dbReference type="OrthoDB" id="694258at2759"/>
<protein>
    <submittedName>
        <fullName evidence="2">Uncharacterized protein</fullName>
    </submittedName>
</protein>
<proteinExistence type="predicted"/>
<dbReference type="PANTHER" id="PTHR33165">
    <property type="entry name" value="F-BOX DOMAIN CONTAINING PROTEIN-LIKE-RELATED"/>
    <property type="match status" value="1"/>
</dbReference>
<dbReference type="EMBL" id="RWGY01000007">
    <property type="protein sequence ID" value="TVU38356.1"/>
    <property type="molecule type" value="Genomic_DNA"/>
</dbReference>
<sequence>MQMPKLPFSSSQQATLVSSRRPQKEHFPLDHPPRASRGATRTSRDLRAKRSVSQESVLVPWGSKRARSDPRLHVRRDWANLGYGPAGQIAELLLANDVADYIRFRAVYRPWRLCCPTDPRDCGILEERRFHPRHWIMFRKPKREQH</sequence>
<dbReference type="PANTHER" id="PTHR33165:SF63">
    <property type="entry name" value="OS03G0792300 PROTEIN"/>
    <property type="match status" value="1"/>
</dbReference>
<organism evidence="2 3">
    <name type="scientific">Eragrostis curvula</name>
    <name type="common">weeping love grass</name>
    <dbReference type="NCBI Taxonomy" id="38414"/>
    <lineage>
        <taxon>Eukaryota</taxon>
        <taxon>Viridiplantae</taxon>
        <taxon>Streptophyta</taxon>
        <taxon>Embryophyta</taxon>
        <taxon>Tracheophyta</taxon>
        <taxon>Spermatophyta</taxon>
        <taxon>Magnoliopsida</taxon>
        <taxon>Liliopsida</taxon>
        <taxon>Poales</taxon>
        <taxon>Poaceae</taxon>
        <taxon>PACMAD clade</taxon>
        <taxon>Chloridoideae</taxon>
        <taxon>Eragrostideae</taxon>
        <taxon>Eragrostidinae</taxon>
        <taxon>Eragrostis</taxon>
    </lineage>
</organism>
<dbReference type="AlphaFoldDB" id="A0A5J9VS27"/>
<comment type="caution">
    <text evidence="2">The sequence shown here is derived from an EMBL/GenBank/DDBJ whole genome shotgun (WGS) entry which is preliminary data.</text>
</comment>